<gene>
    <name evidence="1" type="ORF">I553_4977</name>
</gene>
<dbReference type="GO" id="GO:0016874">
    <property type="term" value="F:ligase activity"/>
    <property type="evidence" value="ECO:0007669"/>
    <property type="project" value="UniProtKB-KW"/>
</dbReference>
<comment type="caution">
    <text evidence="1">The sequence shown here is derived from an EMBL/GenBank/DDBJ whole genome shotgun (WGS) entry which is preliminary data.</text>
</comment>
<protein>
    <submittedName>
        <fullName evidence="1">Putative aMP-dependent synthetase and ligase</fullName>
    </submittedName>
</protein>
<reference evidence="1" key="1">
    <citation type="submission" date="2014-01" db="EMBL/GenBank/DDBJ databases">
        <authorList>
            <person name="Brown-Elliot B."/>
            <person name="Wallace R."/>
            <person name="Lenaerts A."/>
            <person name="Ordway D."/>
            <person name="DeGroote M.A."/>
            <person name="Parker T."/>
            <person name="Sizemore C."/>
            <person name="Tallon L.J."/>
            <person name="Sadzewicz L.K."/>
            <person name="Sengamalay N."/>
            <person name="Fraser C.M."/>
            <person name="Hine E."/>
            <person name="Shefchek K.A."/>
            <person name="Das S.P."/>
            <person name="Tettelin H."/>
        </authorList>
    </citation>
    <scope>NUCLEOTIDE SEQUENCE [LARGE SCALE GENOMIC DNA]</scope>
    <source>
        <strain evidence="1">4042</strain>
    </source>
</reference>
<proteinExistence type="predicted"/>
<name>X8AIN8_MYCXE</name>
<organism evidence="1">
    <name type="scientific">Mycobacterium xenopi 4042</name>
    <dbReference type="NCBI Taxonomy" id="1299334"/>
    <lineage>
        <taxon>Bacteria</taxon>
        <taxon>Bacillati</taxon>
        <taxon>Actinomycetota</taxon>
        <taxon>Actinomycetes</taxon>
        <taxon>Mycobacteriales</taxon>
        <taxon>Mycobacteriaceae</taxon>
        <taxon>Mycobacterium</taxon>
    </lineage>
</organism>
<sequence>MSQIPKNCASMFARACAVLAHPIGWSSGRIAHQYNRQVAAPRHRCKLAYRRIPRVPREQPVKERL</sequence>
<keyword evidence="1" id="KW-0436">Ligase</keyword>
<evidence type="ECO:0000313" key="1">
    <source>
        <dbReference type="EMBL" id="EUA30720.1"/>
    </source>
</evidence>
<dbReference type="AlphaFoldDB" id="X8AIN8"/>
<dbReference type="EMBL" id="JAOB01000060">
    <property type="protein sequence ID" value="EUA30720.1"/>
    <property type="molecule type" value="Genomic_DNA"/>
</dbReference>
<accession>X8AIN8</accession>